<gene>
    <name evidence="8" type="ORF">CHS0354_026023</name>
</gene>
<dbReference type="GO" id="GO:0097192">
    <property type="term" value="P:extrinsic apoptotic signaling pathway in absence of ligand"/>
    <property type="evidence" value="ECO:0007669"/>
    <property type="project" value="TreeGrafter"/>
</dbReference>
<dbReference type="GO" id="GO:0042981">
    <property type="term" value="P:regulation of apoptotic process"/>
    <property type="evidence" value="ECO:0007669"/>
    <property type="project" value="InterPro"/>
</dbReference>
<dbReference type="PROSITE" id="PS01080">
    <property type="entry name" value="BH1"/>
    <property type="match status" value="1"/>
</dbReference>
<dbReference type="PROSITE" id="PS50063">
    <property type="entry name" value="BH4_2"/>
    <property type="match status" value="1"/>
</dbReference>
<dbReference type="PANTHER" id="PTHR11256">
    <property type="entry name" value="BCL-2 RELATED"/>
    <property type="match status" value="1"/>
</dbReference>
<dbReference type="InterPro" id="IPR026298">
    <property type="entry name" value="Bcl-2_fam"/>
</dbReference>
<dbReference type="Gene3D" id="1.10.437.10">
    <property type="entry name" value="Blc2-like"/>
    <property type="match status" value="1"/>
</dbReference>
<keyword evidence="6" id="KW-0812">Transmembrane</keyword>
<evidence type="ECO:0000256" key="5">
    <source>
        <dbReference type="PROSITE-ProRule" id="PRU00025"/>
    </source>
</evidence>
<evidence type="ECO:0000256" key="1">
    <source>
        <dbReference type="ARBA" id="ARBA00004370"/>
    </source>
</evidence>
<evidence type="ECO:0000256" key="3">
    <source>
        <dbReference type="ARBA" id="ARBA00022703"/>
    </source>
</evidence>
<evidence type="ECO:0000313" key="9">
    <source>
        <dbReference type="Proteomes" id="UP001195483"/>
    </source>
</evidence>
<dbReference type="GO" id="GO:0005741">
    <property type="term" value="C:mitochondrial outer membrane"/>
    <property type="evidence" value="ECO:0007669"/>
    <property type="project" value="TreeGrafter"/>
</dbReference>
<reference evidence="8" key="3">
    <citation type="submission" date="2023-05" db="EMBL/GenBank/DDBJ databases">
        <authorList>
            <person name="Smith C.H."/>
        </authorList>
    </citation>
    <scope>NUCLEOTIDE SEQUENCE</scope>
    <source>
        <strain evidence="8">CHS0354</strain>
        <tissue evidence="8">Mantle</tissue>
    </source>
</reference>
<dbReference type="PANTHER" id="PTHR11256:SF50">
    <property type="entry name" value="APOPTOSIS REGULATOR CED-9"/>
    <property type="match status" value="1"/>
</dbReference>
<reference evidence="8" key="2">
    <citation type="journal article" date="2021" name="Genome Biol. Evol.">
        <title>Developing a high-quality reference genome for a parasitic bivalve with doubly uniparental inheritance (Bivalvia: Unionida).</title>
        <authorList>
            <person name="Smith C.H."/>
        </authorList>
    </citation>
    <scope>NUCLEOTIDE SEQUENCE</scope>
    <source>
        <strain evidence="8">CHS0354</strain>
        <tissue evidence="8">Mantle</tissue>
    </source>
</reference>
<keyword evidence="4 6" id="KW-0472">Membrane</keyword>
<dbReference type="InterPro" id="IPR020717">
    <property type="entry name" value="Bcl2_BH1_motif_CS"/>
</dbReference>
<dbReference type="Pfam" id="PF00452">
    <property type="entry name" value="Bcl-2"/>
    <property type="match status" value="1"/>
</dbReference>
<organism evidence="8 9">
    <name type="scientific">Potamilus streckersoni</name>
    <dbReference type="NCBI Taxonomy" id="2493646"/>
    <lineage>
        <taxon>Eukaryota</taxon>
        <taxon>Metazoa</taxon>
        <taxon>Spiralia</taxon>
        <taxon>Lophotrochozoa</taxon>
        <taxon>Mollusca</taxon>
        <taxon>Bivalvia</taxon>
        <taxon>Autobranchia</taxon>
        <taxon>Heteroconchia</taxon>
        <taxon>Palaeoheterodonta</taxon>
        <taxon>Unionida</taxon>
        <taxon>Unionoidea</taxon>
        <taxon>Unionidae</taxon>
        <taxon>Ambleminae</taxon>
        <taxon>Lampsilini</taxon>
        <taxon>Potamilus</taxon>
    </lineage>
</organism>
<sequence>MGGKCKVEDVGDFTLNLNCIVSDYINYRLKKGGYVWSTSPKITVPDNEVLLTVRRICDEFEERFSNQFRDMCSSCAQVDVNAESLNLVFEELIGKELNWGRVVGILAFSGVMALQCMLSGQANKVDYIVDWTCSFISKRVEPWTREHNGWKGFVDFFKRPTKDMEQKTGWKLTLGAIGVAALAAIFIQRT</sequence>
<dbReference type="Proteomes" id="UP001195483">
    <property type="component" value="Unassembled WGS sequence"/>
</dbReference>
<keyword evidence="3 5" id="KW-0053">Apoptosis</keyword>
<dbReference type="AlphaFoldDB" id="A0AAE0VSS8"/>
<reference evidence="8" key="1">
    <citation type="journal article" date="2021" name="Genome Biol. Evol.">
        <title>A High-Quality Reference Genome for a Parasitic Bivalve with Doubly Uniparental Inheritance (Bivalvia: Unionida).</title>
        <authorList>
            <person name="Smith C.H."/>
        </authorList>
    </citation>
    <scope>NUCLEOTIDE SEQUENCE</scope>
    <source>
        <strain evidence="8">CHS0354</strain>
    </source>
</reference>
<dbReference type="InterPro" id="IPR002475">
    <property type="entry name" value="Bcl2-like"/>
</dbReference>
<keyword evidence="9" id="KW-1185">Reference proteome</keyword>
<comment type="caution">
    <text evidence="8">The sequence shown here is derived from an EMBL/GenBank/DDBJ whole genome shotgun (WGS) entry which is preliminary data.</text>
</comment>
<evidence type="ECO:0000256" key="4">
    <source>
        <dbReference type="ARBA" id="ARBA00023136"/>
    </source>
</evidence>
<comment type="similarity">
    <text evidence="2">Belongs to the Bcl-2 family.</text>
</comment>
<dbReference type="GO" id="GO:0001836">
    <property type="term" value="P:release of cytochrome c from mitochondria"/>
    <property type="evidence" value="ECO:0007669"/>
    <property type="project" value="TreeGrafter"/>
</dbReference>
<evidence type="ECO:0000256" key="6">
    <source>
        <dbReference type="SAM" id="Phobius"/>
    </source>
</evidence>
<accession>A0AAE0VSS8</accession>
<dbReference type="GO" id="GO:0051400">
    <property type="term" value="F:BH domain binding"/>
    <property type="evidence" value="ECO:0007669"/>
    <property type="project" value="TreeGrafter"/>
</dbReference>
<keyword evidence="6" id="KW-1133">Transmembrane helix</keyword>
<evidence type="ECO:0000259" key="7">
    <source>
        <dbReference type="PROSITE" id="PS50063"/>
    </source>
</evidence>
<name>A0AAE0VSS8_9BIVA</name>
<dbReference type="InterPro" id="IPR003093">
    <property type="entry name" value="Bcl2_BH4"/>
</dbReference>
<feature type="transmembrane region" description="Helical" evidence="6">
    <location>
        <begin position="168"/>
        <end position="187"/>
    </location>
</feature>
<dbReference type="CDD" id="cd06845">
    <property type="entry name" value="Bcl-2_like"/>
    <property type="match status" value="1"/>
</dbReference>
<comment type="subcellular location">
    <subcellularLocation>
        <location evidence="1">Membrane</location>
    </subcellularLocation>
</comment>
<dbReference type="SMART" id="SM00337">
    <property type="entry name" value="BCL"/>
    <property type="match status" value="1"/>
</dbReference>
<protein>
    <recommendedName>
        <fullName evidence="7">Apoptosis regulator Bcl-2 family BH4 domain-containing protein</fullName>
    </recommendedName>
</protein>
<dbReference type="InterPro" id="IPR046371">
    <property type="entry name" value="Bcl-2_BH1-3"/>
</dbReference>
<dbReference type="PROSITE" id="PS50062">
    <property type="entry name" value="BCL2_FAMILY"/>
    <property type="match status" value="1"/>
</dbReference>
<dbReference type="GO" id="GO:0008630">
    <property type="term" value="P:intrinsic apoptotic signaling pathway in response to DNA damage"/>
    <property type="evidence" value="ECO:0007669"/>
    <property type="project" value="TreeGrafter"/>
</dbReference>
<evidence type="ECO:0000313" key="8">
    <source>
        <dbReference type="EMBL" id="KAK3588706.1"/>
    </source>
</evidence>
<dbReference type="SUPFAM" id="SSF56854">
    <property type="entry name" value="Bcl-2 inhibitors of programmed cell death"/>
    <property type="match status" value="1"/>
</dbReference>
<feature type="short sequence motif" description="BH4" evidence="5">
    <location>
        <begin position="17"/>
        <end position="36"/>
    </location>
</feature>
<dbReference type="PRINTS" id="PR01862">
    <property type="entry name" value="BCL2FAMILY"/>
</dbReference>
<proteinExistence type="inferred from homology"/>
<dbReference type="InterPro" id="IPR036834">
    <property type="entry name" value="Bcl-2-like_sf"/>
</dbReference>
<feature type="domain" description="Apoptosis regulator Bcl-2 family BH4" evidence="7">
    <location>
        <begin position="17"/>
        <end position="36"/>
    </location>
</feature>
<dbReference type="EMBL" id="JAEAOA010001553">
    <property type="protein sequence ID" value="KAK3588706.1"/>
    <property type="molecule type" value="Genomic_DNA"/>
</dbReference>
<evidence type="ECO:0000256" key="2">
    <source>
        <dbReference type="ARBA" id="ARBA00009458"/>
    </source>
</evidence>